<accession>A0AAX6FHS0</accession>
<sequence>MSKVGGPKDRPDTKLTESVATRMEMHATKDRVEFDTSTVDSLRSLCTSPLSLHEMNLGLVNGSWP</sequence>
<organism evidence="1 3">
    <name type="scientific">Iris pallida</name>
    <name type="common">Sweet iris</name>
    <dbReference type="NCBI Taxonomy" id="29817"/>
    <lineage>
        <taxon>Eukaryota</taxon>
        <taxon>Viridiplantae</taxon>
        <taxon>Streptophyta</taxon>
        <taxon>Embryophyta</taxon>
        <taxon>Tracheophyta</taxon>
        <taxon>Spermatophyta</taxon>
        <taxon>Magnoliopsida</taxon>
        <taxon>Liliopsida</taxon>
        <taxon>Asparagales</taxon>
        <taxon>Iridaceae</taxon>
        <taxon>Iridoideae</taxon>
        <taxon>Irideae</taxon>
        <taxon>Iris</taxon>
    </lineage>
</organism>
<keyword evidence="3" id="KW-1185">Reference proteome</keyword>
<proteinExistence type="predicted"/>
<dbReference type="Proteomes" id="UP001140949">
    <property type="component" value="Unassembled WGS sequence"/>
</dbReference>
<dbReference type="AlphaFoldDB" id="A0AAX6FHS0"/>
<reference evidence="1" key="2">
    <citation type="submission" date="2023-04" db="EMBL/GenBank/DDBJ databases">
        <authorList>
            <person name="Bruccoleri R.E."/>
            <person name="Oakeley E.J."/>
            <person name="Faust A.-M."/>
            <person name="Dessus-Babus S."/>
            <person name="Altorfer M."/>
            <person name="Burckhardt D."/>
            <person name="Oertli M."/>
            <person name="Naumann U."/>
            <person name="Petersen F."/>
            <person name="Wong J."/>
        </authorList>
    </citation>
    <scope>NUCLEOTIDE SEQUENCE</scope>
    <source>
        <strain evidence="1">GSM-AAB239-AS_SAM_17_03QT</strain>
        <tissue evidence="1">Leaf</tissue>
    </source>
</reference>
<reference evidence="1" key="1">
    <citation type="journal article" date="2023" name="GigaByte">
        <title>Genome assembly of the bearded iris, Iris pallida Lam.</title>
        <authorList>
            <person name="Bruccoleri R.E."/>
            <person name="Oakeley E.J."/>
            <person name="Faust A.M.E."/>
            <person name="Altorfer M."/>
            <person name="Dessus-Babus S."/>
            <person name="Burckhardt D."/>
            <person name="Oertli M."/>
            <person name="Naumann U."/>
            <person name="Petersen F."/>
            <person name="Wong J."/>
        </authorList>
    </citation>
    <scope>NUCLEOTIDE SEQUENCE</scope>
    <source>
        <strain evidence="1">GSM-AAB239-AS_SAM_17_03QT</strain>
    </source>
</reference>
<gene>
    <name evidence="2" type="ORF">M6B38_262830</name>
    <name evidence="1" type="ORF">M6B38_418330</name>
</gene>
<evidence type="ECO:0000313" key="2">
    <source>
        <dbReference type="EMBL" id="KAJ6851034.1"/>
    </source>
</evidence>
<name>A0AAX6FHS0_IRIPA</name>
<evidence type="ECO:0000313" key="3">
    <source>
        <dbReference type="Proteomes" id="UP001140949"/>
    </source>
</evidence>
<evidence type="ECO:0000313" key="1">
    <source>
        <dbReference type="EMBL" id="KAJ6815832.1"/>
    </source>
</evidence>
<dbReference type="EMBL" id="JANAVB010002396">
    <property type="protein sequence ID" value="KAJ6851034.1"/>
    <property type="molecule type" value="Genomic_DNA"/>
</dbReference>
<comment type="caution">
    <text evidence="1">The sequence shown here is derived from an EMBL/GenBank/DDBJ whole genome shotgun (WGS) entry which is preliminary data.</text>
</comment>
<dbReference type="EMBL" id="JANAVB010028398">
    <property type="protein sequence ID" value="KAJ6815832.1"/>
    <property type="molecule type" value="Genomic_DNA"/>
</dbReference>
<protein>
    <submittedName>
        <fullName evidence="1">Uncharacterized protein</fullName>
    </submittedName>
</protein>